<proteinExistence type="predicted"/>
<sequence length="179" mass="20387">MTRDFKTLSREQLVAKIHGQSSVIKDLRSKNRSLEGKLGRAKQKVITEKGLMGVRMQLVQVRAEKREEALKAELKEKTDMLKQVKQELLKDVVFQRKLEHAMVEKERAKDELVAATPPPVLPFDFGKRMREYSTLTMAENGTVMKIYDGGPHMFHYVYDCTRLDGVSDSDSSAPDSDSD</sequence>
<evidence type="ECO:0000256" key="1">
    <source>
        <dbReference type="SAM" id="Coils"/>
    </source>
</evidence>
<dbReference type="Proteomes" id="UP001189429">
    <property type="component" value="Unassembled WGS sequence"/>
</dbReference>
<dbReference type="EMBL" id="CAUYUJ010012814">
    <property type="protein sequence ID" value="CAK0834652.1"/>
    <property type="molecule type" value="Genomic_DNA"/>
</dbReference>
<evidence type="ECO:0000313" key="2">
    <source>
        <dbReference type="EMBL" id="CAK0834652.1"/>
    </source>
</evidence>
<keyword evidence="1" id="KW-0175">Coiled coil</keyword>
<name>A0ABN9SRP0_9DINO</name>
<protein>
    <recommendedName>
        <fullName evidence="4">Kinetochore protein Spc24</fullName>
    </recommendedName>
</protein>
<feature type="coiled-coil region" evidence="1">
    <location>
        <begin position="24"/>
        <end position="91"/>
    </location>
</feature>
<organism evidence="2 3">
    <name type="scientific">Prorocentrum cordatum</name>
    <dbReference type="NCBI Taxonomy" id="2364126"/>
    <lineage>
        <taxon>Eukaryota</taxon>
        <taxon>Sar</taxon>
        <taxon>Alveolata</taxon>
        <taxon>Dinophyceae</taxon>
        <taxon>Prorocentrales</taxon>
        <taxon>Prorocentraceae</taxon>
        <taxon>Prorocentrum</taxon>
    </lineage>
</organism>
<keyword evidence="3" id="KW-1185">Reference proteome</keyword>
<comment type="caution">
    <text evidence="2">The sequence shown here is derived from an EMBL/GenBank/DDBJ whole genome shotgun (WGS) entry which is preliminary data.</text>
</comment>
<evidence type="ECO:0008006" key="4">
    <source>
        <dbReference type="Google" id="ProtNLM"/>
    </source>
</evidence>
<evidence type="ECO:0000313" key="3">
    <source>
        <dbReference type="Proteomes" id="UP001189429"/>
    </source>
</evidence>
<accession>A0ABN9SRP0</accession>
<gene>
    <name evidence="2" type="ORF">PCOR1329_LOCUS32023</name>
</gene>
<reference evidence="2" key="1">
    <citation type="submission" date="2023-10" db="EMBL/GenBank/DDBJ databases">
        <authorList>
            <person name="Chen Y."/>
            <person name="Shah S."/>
            <person name="Dougan E. K."/>
            <person name="Thang M."/>
            <person name="Chan C."/>
        </authorList>
    </citation>
    <scope>NUCLEOTIDE SEQUENCE [LARGE SCALE GENOMIC DNA]</scope>
</reference>